<dbReference type="Pfam" id="PF00550">
    <property type="entry name" value="PP-binding"/>
    <property type="match status" value="1"/>
</dbReference>
<keyword evidence="8" id="KW-1185">Reference proteome</keyword>
<dbReference type="InterPro" id="IPR023213">
    <property type="entry name" value="CAT-like_dom_sf"/>
</dbReference>
<dbReference type="SMART" id="SM00823">
    <property type="entry name" value="PKS_PP"/>
    <property type="match status" value="1"/>
</dbReference>
<dbReference type="GO" id="GO:0031177">
    <property type="term" value="F:phosphopantetheine binding"/>
    <property type="evidence" value="ECO:0007669"/>
    <property type="project" value="InterPro"/>
</dbReference>
<protein>
    <recommendedName>
        <fullName evidence="6">Carrier domain-containing protein</fullName>
    </recommendedName>
</protein>
<dbReference type="GO" id="GO:0016874">
    <property type="term" value="F:ligase activity"/>
    <property type="evidence" value="ECO:0007669"/>
    <property type="project" value="UniProtKB-KW"/>
</dbReference>
<gene>
    <name evidence="7" type="ORF">NEMBOFW57_001383</name>
</gene>
<keyword evidence="2" id="KW-0597">Phosphoprotein</keyword>
<dbReference type="InterPro" id="IPR020806">
    <property type="entry name" value="PKS_PP-bd"/>
</dbReference>
<dbReference type="CDD" id="cd19542">
    <property type="entry name" value="CT_NRPS-like"/>
    <property type="match status" value="2"/>
</dbReference>
<dbReference type="FunFam" id="3.30.559.30:FF:000002">
    <property type="entry name" value="Nonribosomal peptide synthase Pes1"/>
    <property type="match status" value="1"/>
</dbReference>
<feature type="compositionally biased region" description="Polar residues" evidence="5">
    <location>
        <begin position="827"/>
        <end position="836"/>
    </location>
</feature>
<feature type="domain" description="Carrier" evidence="6">
    <location>
        <begin position="1452"/>
        <end position="1540"/>
    </location>
</feature>
<evidence type="ECO:0000256" key="4">
    <source>
        <dbReference type="ARBA" id="ARBA00029454"/>
    </source>
</evidence>
<dbReference type="PANTHER" id="PTHR45398">
    <property type="match status" value="1"/>
</dbReference>
<name>A0AAD4F4D2_9PEZI</name>
<dbReference type="Gene3D" id="3.30.559.30">
    <property type="entry name" value="Nonribosomal peptide synthetase, condensation domain"/>
    <property type="match status" value="3"/>
</dbReference>
<dbReference type="InterPro" id="IPR001242">
    <property type="entry name" value="Condensation_dom"/>
</dbReference>
<dbReference type="EMBL" id="JAHCVI010000001">
    <property type="protein sequence ID" value="KAG7291367.1"/>
    <property type="molecule type" value="Genomic_DNA"/>
</dbReference>
<comment type="similarity">
    <text evidence="4">Belongs to the NRP synthetase family.</text>
</comment>
<dbReference type="SUPFAM" id="SSF52777">
    <property type="entry name" value="CoA-dependent acyltransferases"/>
    <property type="match status" value="6"/>
</dbReference>
<evidence type="ECO:0000256" key="5">
    <source>
        <dbReference type="SAM" id="MobiDB-lite"/>
    </source>
</evidence>
<keyword evidence="3" id="KW-0436">Ligase</keyword>
<dbReference type="Gene3D" id="1.10.1200.10">
    <property type="entry name" value="ACP-like"/>
    <property type="match status" value="2"/>
</dbReference>
<dbReference type="InterPro" id="IPR036736">
    <property type="entry name" value="ACP-like_sf"/>
</dbReference>
<accession>A0AAD4F4D2</accession>
<sequence>MASAQAGLNIERGPVFRVDLFDVVGQDHIIVSMIAHHLCIDMVSWRIIVQDLAQGLETGSLAADTPFPFQSWCAQQLAHTKTITADALLPFKEGPSDLAYWGTQGALTYGRTQTETFSLDENTTKLALGDCHKTFRSEPIDLFLAAIAHSFARTFRNRNVPTLHIESHGRESPEGSDIDLSRTVGWFTTICPLVIPVRATESDAVDTLRRTKDTRRNIKEHGRPYFANKYLSGAAAAEWAPMEVLFNYLGGGVGVQQSEQTDSLIRQVDLDEIQNLDTISMADVGPQTRRLALFEISAIVVNNKLQFSFVYDSSLDQASDVRKWIGACQSTLQEMTQVLSRRPAEPTLSDYPLLPLTYDGLHTLTEVVLPRVGINRASAFSEVEDIYPCTPVQEGMLISQLRNPSAYIFHAVYRVRHTNQSHRLDADKIARAWQKVVDRHAALRTVFIESVRRGGVFDQVVLKRVDSGAILLQSRDEKALEKLNRVKIQSEPQLLHRLALCTTDSGAVLMKLEVNHAAMDGGSLALILEELASGYMDTLEVTPGPLFSNYVQYICSLPDQEDTKHWMRYLRGLQPCYFPNLNSSTSTLASETRSLRSAALQFSRYRELRQLSERTHVTLANIMHAAWAFVLRKYTACDDVCFGYLTAGRDAPVEDISRTVGTLINMLCCRVQISRSQTLEDVFRMAQDHHLQSMQYQHCALARVQHELGLAGKPLYNTSISTQNHSQDTDKEKKTLSFDMEKAHDPSEYAITVNIETSKSSEGVVFRYWSDHISDDQVQEVARCMSRVLDAFINQPTQAVGELDLELDGRQTTSAIESSENLMIENLQQDSGSGTPRSMDSSRRTSSDNSLETPVNGAVGQVPLDQTLLALWSALLNLPEDSIAGEDSFFDLGGDSITAMKLAGEARDCGLPLTVADVFRNPSFDHMASSVRAAANMQAIDSKLAKHGTGTLTSQSTRSDLYERFSLLAASNVDAFLQTSIVPQVCVFRGGISDVLPATDFQSLSVAGALLQSRWMLNYFYLDGEGPLNLGQLKRACFRLVQAFDILRTVFVPSGGRFLQVVLRTLRPAFHVIETDEPLDEFTVEQGGEPRLGEPFVEFTVVKHRLSSRHRLFLRISHAQYDGVCFPKILSALQAAYRGETVTRPPSFANYLRASAGSLTSEHYQHWKKLLEGSSMTEVVRRQGPNYHRNATGTATACLKKTVRIPAVDSGHITTATVVKAAWAYVLAQVSASTDVVFGHTISGRNAAVEGVGNMVGPCLNLVPVRVQFGNEPDCTARQLLRQVQDQQVANMSHEVLGFREIIRHCTSWPRWTYFSSTVQHQNVDQSGSVRLRDIDYQVGCASAAQEDFADFSVLSQPLADDDMYEIILSFAENGAIPRNFAESVLDMLCDAAHLFASNPEAVLSSAAELRDKPQQMPFEENSTSSAEDDNENDNALHAASKLQHLSHAQLLNLTTLVSTAWHQVLGHDSDQQTTTATDGTKATEPIDLDTSFFALGGDIIGLAQLAWLLDQRGFTAPRLEDLVDNPTVRGHMALLAKGIAPARDALAVKVPAEVRKAATFPVMQKITRVDSSLKLAKALGVVRRRFMKRKGGDVVAVA</sequence>
<dbReference type="Proteomes" id="UP001197093">
    <property type="component" value="Unassembled WGS sequence"/>
</dbReference>
<evidence type="ECO:0000256" key="3">
    <source>
        <dbReference type="ARBA" id="ARBA00022598"/>
    </source>
</evidence>
<dbReference type="SUPFAM" id="SSF47336">
    <property type="entry name" value="ACP-like"/>
    <property type="match status" value="2"/>
</dbReference>
<dbReference type="Pfam" id="PF00668">
    <property type="entry name" value="Condensation"/>
    <property type="match status" value="3"/>
</dbReference>
<evidence type="ECO:0000259" key="6">
    <source>
        <dbReference type="PROSITE" id="PS50075"/>
    </source>
</evidence>
<dbReference type="FunFam" id="3.30.559.30:FF:000005">
    <property type="entry name" value="Nonribosomal peptide synthase Pes1"/>
    <property type="match status" value="1"/>
</dbReference>
<dbReference type="FunFam" id="3.30.559.10:FF:000017">
    <property type="entry name" value="Nonribosomal peptide synthase Pes1"/>
    <property type="match status" value="1"/>
</dbReference>
<evidence type="ECO:0000256" key="2">
    <source>
        <dbReference type="ARBA" id="ARBA00022553"/>
    </source>
</evidence>
<keyword evidence="1" id="KW-0596">Phosphopantetheine</keyword>
<reference evidence="7" key="1">
    <citation type="submission" date="2023-02" db="EMBL/GenBank/DDBJ databases">
        <authorList>
            <person name="Palmer J.M."/>
        </authorList>
    </citation>
    <scope>NUCLEOTIDE SEQUENCE</scope>
    <source>
        <strain evidence="7">FW57</strain>
    </source>
</reference>
<evidence type="ECO:0000313" key="7">
    <source>
        <dbReference type="EMBL" id="KAG7291367.1"/>
    </source>
</evidence>
<feature type="region of interest" description="Disordered" evidence="5">
    <location>
        <begin position="827"/>
        <end position="858"/>
    </location>
</feature>
<organism evidence="7 8">
    <name type="scientific">Staphylotrichum longicolle</name>
    <dbReference type="NCBI Taxonomy" id="669026"/>
    <lineage>
        <taxon>Eukaryota</taxon>
        <taxon>Fungi</taxon>
        <taxon>Dikarya</taxon>
        <taxon>Ascomycota</taxon>
        <taxon>Pezizomycotina</taxon>
        <taxon>Sordariomycetes</taxon>
        <taxon>Sordariomycetidae</taxon>
        <taxon>Sordariales</taxon>
        <taxon>Chaetomiaceae</taxon>
        <taxon>Staphylotrichum</taxon>
    </lineage>
</organism>
<evidence type="ECO:0000313" key="8">
    <source>
        <dbReference type="Proteomes" id="UP001197093"/>
    </source>
</evidence>
<comment type="caution">
    <text evidence="7">The sequence shown here is derived from an EMBL/GenBank/DDBJ whole genome shotgun (WGS) entry which is preliminary data.</text>
</comment>
<dbReference type="InterPro" id="IPR009081">
    <property type="entry name" value="PP-bd_ACP"/>
</dbReference>
<feature type="domain" description="Carrier" evidence="6">
    <location>
        <begin position="859"/>
        <end position="935"/>
    </location>
</feature>
<dbReference type="PANTHER" id="PTHR45398:SF1">
    <property type="entry name" value="ENZYME, PUTATIVE (JCVI)-RELATED"/>
    <property type="match status" value="1"/>
</dbReference>
<dbReference type="PROSITE" id="PS50075">
    <property type="entry name" value="CARRIER"/>
    <property type="match status" value="2"/>
</dbReference>
<dbReference type="Gene3D" id="3.30.559.10">
    <property type="entry name" value="Chloramphenicol acetyltransferase-like domain"/>
    <property type="match status" value="3"/>
</dbReference>
<dbReference type="InterPro" id="IPR006162">
    <property type="entry name" value="Ppantetheine_attach_site"/>
</dbReference>
<dbReference type="PROSITE" id="PS00012">
    <property type="entry name" value="PHOSPHOPANTETHEINE"/>
    <property type="match status" value="1"/>
</dbReference>
<evidence type="ECO:0000256" key="1">
    <source>
        <dbReference type="ARBA" id="ARBA00022450"/>
    </source>
</evidence>
<proteinExistence type="inferred from homology"/>